<dbReference type="Proteomes" id="UP000799757">
    <property type="component" value="Unassembled WGS sequence"/>
</dbReference>
<keyword evidence="1" id="KW-1133">Transmembrane helix</keyword>
<dbReference type="InterPro" id="IPR046580">
    <property type="entry name" value="DUF6640"/>
</dbReference>
<feature type="transmembrane region" description="Helical" evidence="1">
    <location>
        <begin position="44"/>
        <end position="62"/>
    </location>
</feature>
<gene>
    <name evidence="2" type="ORF">K505DRAFT_329538</name>
</gene>
<feature type="transmembrane region" description="Helical" evidence="1">
    <location>
        <begin position="74"/>
        <end position="96"/>
    </location>
</feature>
<dbReference type="EMBL" id="MU002295">
    <property type="protein sequence ID" value="KAF2787640.1"/>
    <property type="molecule type" value="Genomic_DNA"/>
</dbReference>
<dbReference type="AlphaFoldDB" id="A0A6A6WTW7"/>
<dbReference type="OrthoDB" id="2819018at2759"/>
<evidence type="ECO:0008006" key="4">
    <source>
        <dbReference type="Google" id="ProtNLM"/>
    </source>
</evidence>
<sequence length="134" mass="14676">MPSLGRTLLALVAVTTGIGGYIADWNTTHVYNPRWPPHAKFHNGQTMSTGLLLGVSAIYYLVRATPSPALELQSLYFATWLLCLNWIAQLSASLYPGSLPMDPEFGDGFPQLYICTGLLSVVGLGYALERRRMA</sequence>
<evidence type="ECO:0000313" key="3">
    <source>
        <dbReference type="Proteomes" id="UP000799757"/>
    </source>
</evidence>
<evidence type="ECO:0000256" key="1">
    <source>
        <dbReference type="SAM" id="Phobius"/>
    </source>
</evidence>
<accession>A0A6A6WTW7</accession>
<organism evidence="2 3">
    <name type="scientific">Melanomma pulvis-pyrius CBS 109.77</name>
    <dbReference type="NCBI Taxonomy" id="1314802"/>
    <lineage>
        <taxon>Eukaryota</taxon>
        <taxon>Fungi</taxon>
        <taxon>Dikarya</taxon>
        <taxon>Ascomycota</taxon>
        <taxon>Pezizomycotina</taxon>
        <taxon>Dothideomycetes</taxon>
        <taxon>Pleosporomycetidae</taxon>
        <taxon>Pleosporales</taxon>
        <taxon>Melanommataceae</taxon>
        <taxon>Melanomma</taxon>
    </lineage>
</organism>
<proteinExistence type="predicted"/>
<name>A0A6A6WTW7_9PLEO</name>
<dbReference type="Pfam" id="PF20345">
    <property type="entry name" value="DUF6640"/>
    <property type="match status" value="1"/>
</dbReference>
<evidence type="ECO:0000313" key="2">
    <source>
        <dbReference type="EMBL" id="KAF2787640.1"/>
    </source>
</evidence>
<keyword evidence="1" id="KW-0472">Membrane</keyword>
<protein>
    <recommendedName>
        <fullName evidence="4">Acetyltransferase</fullName>
    </recommendedName>
</protein>
<keyword evidence="1" id="KW-0812">Transmembrane</keyword>
<feature type="transmembrane region" description="Helical" evidence="1">
    <location>
        <begin position="108"/>
        <end position="128"/>
    </location>
</feature>
<reference evidence="2" key="1">
    <citation type="journal article" date="2020" name="Stud. Mycol.">
        <title>101 Dothideomycetes genomes: a test case for predicting lifestyles and emergence of pathogens.</title>
        <authorList>
            <person name="Haridas S."/>
            <person name="Albert R."/>
            <person name="Binder M."/>
            <person name="Bloem J."/>
            <person name="Labutti K."/>
            <person name="Salamov A."/>
            <person name="Andreopoulos B."/>
            <person name="Baker S."/>
            <person name="Barry K."/>
            <person name="Bills G."/>
            <person name="Bluhm B."/>
            <person name="Cannon C."/>
            <person name="Castanera R."/>
            <person name="Culley D."/>
            <person name="Daum C."/>
            <person name="Ezra D."/>
            <person name="Gonzalez J."/>
            <person name="Henrissat B."/>
            <person name="Kuo A."/>
            <person name="Liang C."/>
            <person name="Lipzen A."/>
            <person name="Lutzoni F."/>
            <person name="Magnuson J."/>
            <person name="Mondo S."/>
            <person name="Nolan M."/>
            <person name="Ohm R."/>
            <person name="Pangilinan J."/>
            <person name="Park H.-J."/>
            <person name="Ramirez L."/>
            <person name="Alfaro M."/>
            <person name="Sun H."/>
            <person name="Tritt A."/>
            <person name="Yoshinaga Y."/>
            <person name="Zwiers L.-H."/>
            <person name="Turgeon B."/>
            <person name="Goodwin S."/>
            <person name="Spatafora J."/>
            <person name="Crous P."/>
            <person name="Grigoriev I."/>
        </authorList>
    </citation>
    <scope>NUCLEOTIDE SEQUENCE</scope>
    <source>
        <strain evidence="2">CBS 109.77</strain>
    </source>
</reference>
<keyword evidence="3" id="KW-1185">Reference proteome</keyword>